<comment type="similarity">
    <text evidence="1">Belongs to the UPF0065 (bug) family.</text>
</comment>
<evidence type="ECO:0000256" key="2">
    <source>
        <dbReference type="SAM" id="SignalP"/>
    </source>
</evidence>
<accession>A0A840Y7D8</accession>
<feature type="signal peptide" evidence="2">
    <location>
        <begin position="1"/>
        <end position="23"/>
    </location>
</feature>
<dbReference type="InterPro" id="IPR005064">
    <property type="entry name" value="BUG"/>
</dbReference>
<dbReference type="PANTHER" id="PTHR42928">
    <property type="entry name" value="TRICARBOXYLATE-BINDING PROTEIN"/>
    <property type="match status" value="1"/>
</dbReference>
<keyword evidence="3" id="KW-0675">Receptor</keyword>
<feature type="chain" id="PRO_5032510113" evidence="2">
    <location>
        <begin position="24"/>
        <end position="336"/>
    </location>
</feature>
<evidence type="ECO:0000313" key="3">
    <source>
        <dbReference type="EMBL" id="MBB5694679.1"/>
    </source>
</evidence>
<protein>
    <submittedName>
        <fullName evidence="3">Tripartite-type tricarboxylate transporter receptor subunit TctC</fullName>
    </submittedName>
</protein>
<keyword evidence="4" id="KW-1185">Reference proteome</keyword>
<evidence type="ECO:0000313" key="4">
    <source>
        <dbReference type="Proteomes" id="UP000580654"/>
    </source>
</evidence>
<dbReference type="InterPro" id="IPR042100">
    <property type="entry name" value="Bug_dom1"/>
</dbReference>
<evidence type="ECO:0000256" key="1">
    <source>
        <dbReference type="ARBA" id="ARBA00006987"/>
    </source>
</evidence>
<dbReference type="PIRSF" id="PIRSF017082">
    <property type="entry name" value="YflP"/>
    <property type="match status" value="1"/>
</dbReference>
<gene>
    <name evidence="3" type="ORF">FHS87_002731</name>
</gene>
<reference evidence="3 4" key="1">
    <citation type="submission" date="2020-08" db="EMBL/GenBank/DDBJ databases">
        <title>Genomic Encyclopedia of Type Strains, Phase IV (KMG-IV): sequencing the most valuable type-strain genomes for metagenomic binning, comparative biology and taxonomic classification.</title>
        <authorList>
            <person name="Goeker M."/>
        </authorList>
    </citation>
    <scope>NUCLEOTIDE SEQUENCE [LARGE SCALE GENOMIC DNA]</scope>
    <source>
        <strain evidence="3 4">DSM 25622</strain>
    </source>
</reference>
<dbReference type="Pfam" id="PF03401">
    <property type="entry name" value="TctC"/>
    <property type="match status" value="1"/>
</dbReference>
<name>A0A840Y7D8_9PROT</name>
<comment type="caution">
    <text evidence="3">The sequence shown here is derived from an EMBL/GenBank/DDBJ whole genome shotgun (WGS) entry which is preliminary data.</text>
</comment>
<dbReference type="SUPFAM" id="SSF53850">
    <property type="entry name" value="Periplasmic binding protein-like II"/>
    <property type="match status" value="1"/>
</dbReference>
<dbReference type="Gene3D" id="3.40.190.150">
    <property type="entry name" value="Bordetella uptake gene, domain 1"/>
    <property type="match status" value="1"/>
</dbReference>
<dbReference type="AlphaFoldDB" id="A0A840Y7D8"/>
<keyword evidence="2" id="KW-0732">Signal</keyword>
<dbReference type="Proteomes" id="UP000580654">
    <property type="component" value="Unassembled WGS sequence"/>
</dbReference>
<sequence length="336" mass="34393">MSSWSRRGLLAAMAGAAPLPLLAQGGPQGGVQGGASGDWPSGPIRIVVPFAPGGSTDAVARLAAPGLQSALGVGIVVENRGGAAGSLGTDVVAKARPDGQTWLLTFDSHAVMPALVPRLPFDLRRDLEPVTLIGGAPYVAACRPDKPFRDLAGLLAAARARPGAVTFATPGNGTIGHLVMTLLGSRAGVTFQHLPYRGGGPAVNDAVAGHVDMVVGSAALLAPQIAGGTLRPLVQFGPQRLPALAGTPTAEEGGFPGLQAEAWWGVFAPAGVPAPIVSRFHEALSAAFREERVARQVTEGQQARLVLAGPAELGRFLDAQVETWGRVVRENDIKAD</sequence>
<dbReference type="PANTHER" id="PTHR42928:SF5">
    <property type="entry name" value="BLR1237 PROTEIN"/>
    <property type="match status" value="1"/>
</dbReference>
<dbReference type="EMBL" id="JACIJD010000011">
    <property type="protein sequence ID" value="MBB5694679.1"/>
    <property type="molecule type" value="Genomic_DNA"/>
</dbReference>
<dbReference type="Gene3D" id="3.40.190.10">
    <property type="entry name" value="Periplasmic binding protein-like II"/>
    <property type="match status" value="1"/>
</dbReference>
<dbReference type="RefSeq" id="WP_184519135.1">
    <property type="nucleotide sequence ID" value="NZ_JACIJD010000011.1"/>
</dbReference>
<proteinExistence type="inferred from homology"/>
<organism evidence="3 4">
    <name type="scientific">Muricoccus pecuniae</name>
    <dbReference type="NCBI Taxonomy" id="693023"/>
    <lineage>
        <taxon>Bacteria</taxon>
        <taxon>Pseudomonadati</taxon>
        <taxon>Pseudomonadota</taxon>
        <taxon>Alphaproteobacteria</taxon>
        <taxon>Acetobacterales</taxon>
        <taxon>Roseomonadaceae</taxon>
        <taxon>Muricoccus</taxon>
    </lineage>
</organism>